<sequence>MGMCILRPLVRIYYVRRGRKRVWVVLLGGGFRILISGDFLQKSRVYGASKEHRHQLRNMAKFGQDKKREFYKSLSGPDAITLHKPQSAKMKTE</sequence>
<accession>A0A4U5NJ76</accession>
<protein>
    <submittedName>
        <fullName evidence="2">Uncharacterized protein</fullName>
    </submittedName>
</protein>
<dbReference type="AlphaFoldDB" id="A0A4U5NJ76"/>
<reference evidence="2 3" key="2">
    <citation type="journal article" date="2019" name="G3 (Bethesda)">
        <title>Hybrid Assembly of the Genome of the Entomopathogenic Nematode Steinernema carpocapsae Identifies the X-Chromosome.</title>
        <authorList>
            <person name="Serra L."/>
            <person name="Macchietto M."/>
            <person name="Macias-Munoz A."/>
            <person name="McGill C.J."/>
            <person name="Rodriguez I.M."/>
            <person name="Rodriguez B."/>
            <person name="Murad R."/>
            <person name="Mortazavi A."/>
        </authorList>
    </citation>
    <scope>NUCLEOTIDE SEQUENCE [LARGE SCALE GENOMIC DNA]</scope>
    <source>
        <strain evidence="2 3">ALL</strain>
    </source>
</reference>
<evidence type="ECO:0000256" key="1">
    <source>
        <dbReference type="SAM" id="Phobius"/>
    </source>
</evidence>
<dbReference type="Proteomes" id="UP000298663">
    <property type="component" value="Unassembled WGS sequence"/>
</dbReference>
<organism evidence="2 3">
    <name type="scientific">Steinernema carpocapsae</name>
    <name type="common">Entomopathogenic nematode</name>
    <dbReference type="NCBI Taxonomy" id="34508"/>
    <lineage>
        <taxon>Eukaryota</taxon>
        <taxon>Metazoa</taxon>
        <taxon>Ecdysozoa</taxon>
        <taxon>Nematoda</taxon>
        <taxon>Chromadorea</taxon>
        <taxon>Rhabditida</taxon>
        <taxon>Tylenchina</taxon>
        <taxon>Panagrolaimomorpha</taxon>
        <taxon>Strongyloidoidea</taxon>
        <taxon>Steinernematidae</taxon>
        <taxon>Steinernema</taxon>
    </lineage>
</organism>
<keyword evidence="3" id="KW-1185">Reference proteome</keyword>
<evidence type="ECO:0000313" key="3">
    <source>
        <dbReference type="Proteomes" id="UP000298663"/>
    </source>
</evidence>
<keyword evidence="1" id="KW-1133">Transmembrane helix</keyword>
<keyword evidence="1" id="KW-0812">Transmembrane</keyword>
<keyword evidence="1" id="KW-0472">Membrane</keyword>
<feature type="transmembrane region" description="Helical" evidence="1">
    <location>
        <begin position="21"/>
        <end position="40"/>
    </location>
</feature>
<reference evidence="2 3" key="1">
    <citation type="journal article" date="2015" name="Genome Biol.">
        <title>Comparative genomics of Steinernema reveals deeply conserved gene regulatory networks.</title>
        <authorList>
            <person name="Dillman A.R."/>
            <person name="Macchietto M."/>
            <person name="Porter C.F."/>
            <person name="Rogers A."/>
            <person name="Williams B."/>
            <person name="Antoshechkin I."/>
            <person name="Lee M.M."/>
            <person name="Goodwin Z."/>
            <person name="Lu X."/>
            <person name="Lewis E.E."/>
            <person name="Goodrich-Blair H."/>
            <person name="Stock S.P."/>
            <person name="Adams B.J."/>
            <person name="Sternberg P.W."/>
            <person name="Mortazavi A."/>
        </authorList>
    </citation>
    <scope>NUCLEOTIDE SEQUENCE [LARGE SCALE GENOMIC DNA]</scope>
    <source>
        <strain evidence="2 3">ALL</strain>
    </source>
</reference>
<evidence type="ECO:0000313" key="2">
    <source>
        <dbReference type="EMBL" id="TKR82894.1"/>
    </source>
</evidence>
<name>A0A4U5NJ76_STECR</name>
<proteinExistence type="predicted"/>
<gene>
    <name evidence="2" type="ORF">L596_016565</name>
</gene>
<comment type="caution">
    <text evidence="2">The sequence shown here is derived from an EMBL/GenBank/DDBJ whole genome shotgun (WGS) entry which is preliminary data.</text>
</comment>
<dbReference type="EMBL" id="AZBU02000004">
    <property type="protein sequence ID" value="TKR82894.1"/>
    <property type="molecule type" value="Genomic_DNA"/>
</dbReference>